<dbReference type="AlphaFoldDB" id="A0AAV9ITP5"/>
<dbReference type="Proteomes" id="UP001301350">
    <property type="component" value="Unassembled WGS sequence"/>
</dbReference>
<accession>A0AAV9ITP5</accession>
<dbReference type="EMBL" id="JANCYW010000005">
    <property type="protein sequence ID" value="KAK4535436.1"/>
    <property type="molecule type" value="Genomic_DNA"/>
</dbReference>
<keyword evidence="2" id="KW-1185">Reference proteome</keyword>
<organism evidence="1 2">
    <name type="scientific">Cyanidium caldarium</name>
    <name type="common">Red alga</name>
    <dbReference type="NCBI Taxonomy" id="2771"/>
    <lineage>
        <taxon>Eukaryota</taxon>
        <taxon>Rhodophyta</taxon>
        <taxon>Bangiophyceae</taxon>
        <taxon>Cyanidiales</taxon>
        <taxon>Cyanidiaceae</taxon>
        <taxon>Cyanidium</taxon>
    </lineage>
</organism>
<evidence type="ECO:0000313" key="1">
    <source>
        <dbReference type="EMBL" id="KAK4535436.1"/>
    </source>
</evidence>
<gene>
    <name evidence="1" type="ORF">CDCA_CDCA05G1461</name>
</gene>
<sequence length="440" mass="47415">MNFDALESAFVRACAAGAAEALAAPTADPPSAPLAMADRRTARQLLLQALLSDALLAVCVTRTPTRPSPASTEPDSVMPAVAQAFAAAVGEHHRIPPPPLGSVALVSAATLSYQQLVRDMVDEHSASRAESLALWRFLNDRWGASPMPHRFMRLLHAYRELFAHIIHDDLPPAPVQPNAWNAEVVDELVQQFFSVARRCRYSWMIFRPAASTASADVERLSHLWREACVRSGIRPGVTEWPQEATRLALGRLLYRVACWVTEGDSRAADGASSQRSGPRQRCPWWLPFVPPAAIAQQVYLALIDEETRQVCEMAMLLREFGPPASDAPAEADADASAVDDPSAYVARKMRHAARTLEGTSISHRSAVAPADVHEGSEAMETASNATVASDTPADSELSAALPTLAEAGADAVAAHVQLRFANGTCHLQGDGITPIRLHLD</sequence>
<proteinExistence type="predicted"/>
<comment type="caution">
    <text evidence="1">The sequence shown here is derived from an EMBL/GenBank/DDBJ whole genome shotgun (WGS) entry which is preliminary data.</text>
</comment>
<evidence type="ECO:0000313" key="2">
    <source>
        <dbReference type="Proteomes" id="UP001301350"/>
    </source>
</evidence>
<protein>
    <submittedName>
        <fullName evidence="1">Uncharacterized protein</fullName>
    </submittedName>
</protein>
<name>A0AAV9ITP5_CYACA</name>
<reference evidence="1 2" key="1">
    <citation type="submission" date="2022-07" db="EMBL/GenBank/DDBJ databases">
        <title>Genome-wide signatures of adaptation to extreme environments.</title>
        <authorList>
            <person name="Cho C.H."/>
            <person name="Yoon H.S."/>
        </authorList>
    </citation>
    <scope>NUCLEOTIDE SEQUENCE [LARGE SCALE GENOMIC DNA]</scope>
    <source>
        <strain evidence="1 2">DBV 063 E5</strain>
    </source>
</reference>